<accession>A0A0F3H085</accession>
<dbReference type="Proteomes" id="UP000033423">
    <property type="component" value="Unassembled WGS sequence"/>
</dbReference>
<keyword evidence="2" id="KW-1185">Reference proteome</keyword>
<evidence type="ECO:0000313" key="1">
    <source>
        <dbReference type="EMBL" id="KJU87634.1"/>
    </source>
</evidence>
<dbReference type="AlphaFoldDB" id="A0A0F3H085"/>
<sequence>MFSLQNGENTVVKTVSSMLSVMWQLIHQVTSTPLILATKTFRSLVQTVFSLKT</sequence>
<evidence type="ECO:0000313" key="2">
    <source>
        <dbReference type="Proteomes" id="UP000033423"/>
    </source>
</evidence>
<name>A0A0F3H085_9BACT</name>
<comment type="caution">
    <text evidence="1">The sequence shown here is derived from an EMBL/GenBank/DDBJ whole genome shotgun (WGS) entry which is preliminary data.</text>
</comment>
<protein>
    <submittedName>
        <fullName evidence="1">Uncharacterized protein</fullName>
    </submittedName>
</protein>
<reference evidence="1 2" key="1">
    <citation type="submission" date="2015-02" db="EMBL/GenBank/DDBJ databases">
        <title>Single-cell genomics of uncultivated deep-branching MTB reveals a conserved set of magnetosome genes.</title>
        <authorList>
            <person name="Kolinko S."/>
            <person name="Richter M."/>
            <person name="Glockner F.O."/>
            <person name="Brachmann A."/>
            <person name="Schuler D."/>
        </authorList>
    </citation>
    <scope>NUCLEOTIDE SEQUENCE [LARGE SCALE GENOMIC DNA]</scope>
    <source>
        <strain evidence="1">TM-1</strain>
    </source>
</reference>
<organism evidence="1 2">
    <name type="scientific">Candidatus Magnetobacterium bavaricum</name>
    <dbReference type="NCBI Taxonomy" id="29290"/>
    <lineage>
        <taxon>Bacteria</taxon>
        <taxon>Pseudomonadati</taxon>
        <taxon>Nitrospirota</taxon>
        <taxon>Thermodesulfovibrionia</taxon>
        <taxon>Thermodesulfovibrionales</taxon>
        <taxon>Candidatus Magnetobacteriaceae</taxon>
        <taxon>Candidatus Magnetobacterium</taxon>
    </lineage>
</organism>
<gene>
    <name evidence="1" type="ORF">MBAV_000171</name>
</gene>
<dbReference type="EMBL" id="LACI01000085">
    <property type="protein sequence ID" value="KJU87634.1"/>
    <property type="molecule type" value="Genomic_DNA"/>
</dbReference>
<proteinExistence type="predicted"/>